<accession>A0A9W7LDY7</accession>
<dbReference type="AlphaFoldDB" id="A0A9W7LDY7"/>
<dbReference type="Gene3D" id="1.25.40.10">
    <property type="entry name" value="Tetratricopeptide repeat domain"/>
    <property type="match status" value="1"/>
</dbReference>
<feature type="compositionally biased region" description="Basic and acidic residues" evidence="1">
    <location>
        <begin position="44"/>
        <end position="54"/>
    </location>
</feature>
<keyword evidence="3" id="KW-1185">Reference proteome</keyword>
<evidence type="ECO:0000256" key="1">
    <source>
        <dbReference type="SAM" id="MobiDB-lite"/>
    </source>
</evidence>
<comment type="caution">
    <text evidence="2">The sequence shown here is derived from an EMBL/GenBank/DDBJ whole genome shotgun (WGS) entry which is preliminary data.</text>
</comment>
<feature type="region of interest" description="Disordered" evidence="1">
    <location>
        <begin position="11"/>
        <end position="54"/>
    </location>
</feature>
<dbReference type="InterPro" id="IPR011990">
    <property type="entry name" value="TPR-like_helical_dom_sf"/>
</dbReference>
<reference evidence="3" key="1">
    <citation type="journal article" date="2023" name="Commun. Biol.">
        <title>Genome analysis of Parmales, the sister group of diatoms, reveals the evolutionary specialization of diatoms from phago-mixotrophs to photoautotrophs.</title>
        <authorList>
            <person name="Ban H."/>
            <person name="Sato S."/>
            <person name="Yoshikawa S."/>
            <person name="Yamada K."/>
            <person name="Nakamura Y."/>
            <person name="Ichinomiya M."/>
            <person name="Sato N."/>
            <person name="Blanc-Mathieu R."/>
            <person name="Endo H."/>
            <person name="Kuwata A."/>
            <person name="Ogata H."/>
        </authorList>
    </citation>
    <scope>NUCLEOTIDE SEQUENCE [LARGE SCALE GENOMIC DNA]</scope>
</reference>
<sequence length="1027" mass="112687">MLRTLALLGRRGGNSAFTPKKSTKHTRRRRAAKTGPKLSVRRGVKGEHSEPMSVRREMNAEMDVEAFESFKVKGKDFNLPMITNGLGEEKWKGEVYDELVREILYGVRPEVGEGEASRYRDLVLKSGLEVEMLGVGEEGSKIGTGGAVAGASGGPPALVEGIDSGIMRKEGRRVLDKHCGSIIENLKKGDDSKLEAAVKTTASVVKHELIKHYGAGGRKGRVGEVLGFLGVNLKLPEEIFKEIIRQEDVVTGVSMVVGGGGLNGLEEVGGIANWVWNQDYKGRGSEELIEMWEGRLERAKEVGEEGAIDAAVSFGYKILGKDPRNLEWVRNSIVLNRNIRELSTGDEGEMLGLQKLDLRCCSYKGEGERAINVLNEIVPEVRDEACYSEVFNAIRMSVRYDHTEISKDPSLAQYYAKMIREVVDMMGEEDGFNVYGPGVWRSVVGAVGGMGDWDTAKAIIKAREVTMRDYCNEEIGANSEGEASALVSIDPSSPGFLGPGVVGWSSSDYASAISATLTSPIINNAYGVLSDDVCIRNALVTSMEQPYEGVNTQSVPGMTGMETAVASMDWDVWDDKGGEGRSNRGKLKRKRFEGIRQEDDLGTGRWPIAEGWKIDEVIGKERWEEKERVKELVGAEGGKVTWEEAMGEGEDDDINIKMIEQQLRKEYMGRESELAISGGGDLELSEEDIERALSLSNEWEDTEDEEGEDGGFLMERSDALEVGGGGGGGNGSELVKVEDPFNPRPTIERVREVKEENDGMFGNGSLSSKVAACRSPGEIGMDARSVALARNVEAMELLEEAVREGKATTVVMNAALASIERTGKIRTALAFYGERYGEVGVEKNERTHRCIIRMLLKNKRLEEANKVKEAVLWEGGTLDVDTHGMLVHYHGSRGNLEEGIRELEECVRLRGVAPKERHVGVLRGAAIRGGLMDRDGEVNVEAIVGRGGGKGGGGGQRMSKNVMLREVQRARKYEGLEGADKRYYDTLKMIGPDPKGWIKRGMGRGYKRNMGKAWARKGWEIRNKGLK</sequence>
<dbReference type="EMBL" id="BRYA01000322">
    <property type="protein sequence ID" value="GMI47004.1"/>
    <property type="molecule type" value="Genomic_DNA"/>
</dbReference>
<evidence type="ECO:0000313" key="2">
    <source>
        <dbReference type="EMBL" id="GMI47004.1"/>
    </source>
</evidence>
<protein>
    <submittedName>
        <fullName evidence="2">Uncharacterized protein</fullName>
    </submittedName>
</protein>
<gene>
    <name evidence="2" type="ORF">TrCOL_g11133</name>
</gene>
<name>A0A9W7LDY7_9STRA</name>
<organism evidence="2 3">
    <name type="scientific">Triparma columacea</name>
    <dbReference type="NCBI Taxonomy" id="722753"/>
    <lineage>
        <taxon>Eukaryota</taxon>
        <taxon>Sar</taxon>
        <taxon>Stramenopiles</taxon>
        <taxon>Ochrophyta</taxon>
        <taxon>Bolidophyceae</taxon>
        <taxon>Parmales</taxon>
        <taxon>Triparmaceae</taxon>
        <taxon>Triparma</taxon>
    </lineage>
</organism>
<proteinExistence type="predicted"/>
<dbReference type="OrthoDB" id="43068at2759"/>
<evidence type="ECO:0000313" key="3">
    <source>
        <dbReference type="Proteomes" id="UP001165065"/>
    </source>
</evidence>
<feature type="compositionally biased region" description="Basic residues" evidence="1">
    <location>
        <begin position="21"/>
        <end position="32"/>
    </location>
</feature>
<dbReference type="Proteomes" id="UP001165065">
    <property type="component" value="Unassembled WGS sequence"/>
</dbReference>